<comment type="caution">
    <text evidence="1">The sequence shown here is derived from an EMBL/GenBank/DDBJ whole genome shotgun (WGS) entry which is preliminary data.</text>
</comment>
<gene>
    <name evidence="1" type="ORF">PYW08_000803</name>
</gene>
<evidence type="ECO:0000313" key="1">
    <source>
        <dbReference type="EMBL" id="KAJ8729222.1"/>
    </source>
</evidence>
<protein>
    <submittedName>
        <fullName evidence="1">Uncharacterized protein</fullName>
    </submittedName>
</protein>
<sequence length="331" mass="37767">MFRGDNPHSLSYEQQAKFIQDRITNVEKNFGELCVAFGDYTRKTARLRDMGDELVKVLKDYANNEIVNKSLSSGLENLSTTLTAIEEYRNCEVQRLEAKVIGELCQYETICKHAREELKHTMNVREKELARKKVLDKARERQPFNRQQVTYAESELLKASAEMSRTAKGLSEQTEFFERRKLQQLKTLLTDFVMIEMTFHAKAVELLTVAYQQIGDINDKADLERLNAGLSDNEDQSNFRRKLRSPEKQANPGMSARSSSLASLMQQSPINDEDSLSMRKAKSPEKYANSGMARSSSLAALMNNSPTKQDEETSESEETDDEDTSEETESR</sequence>
<evidence type="ECO:0000313" key="2">
    <source>
        <dbReference type="Proteomes" id="UP001231649"/>
    </source>
</evidence>
<name>A0ACC2R0P2_9NEOP</name>
<keyword evidence="2" id="KW-1185">Reference proteome</keyword>
<dbReference type="EMBL" id="CM056786">
    <property type="protein sequence ID" value="KAJ8729222.1"/>
    <property type="molecule type" value="Genomic_DNA"/>
</dbReference>
<proteinExistence type="predicted"/>
<organism evidence="1 2">
    <name type="scientific">Mythimna loreyi</name>
    <dbReference type="NCBI Taxonomy" id="667449"/>
    <lineage>
        <taxon>Eukaryota</taxon>
        <taxon>Metazoa</taxon>
        <taxon>Ecdysozoa</taxon>
        <taxon>Arthropoda</taxon>
        <taxon>Hexapoda</taxon>
        <taxon>Insecta</taxon>
        <taxon>Pterygota</taxon>
        <taxon>Neoptera</taxon>
        <taxon>Endopterygota</taxon>
        <taxon>Lepidoptera</taxon>
        <taxon>Glossata</taxon>
        <taxon>Ditrysia</taxon>
        <taxon>Noctuoidea</taxon>
        <taxon>Noctuidae</taxon>
        <taxon>Noctuinae</taxon>
        <taxon>Hadenini</taxon>
        <taxon>Mythimna</taxon>
    </lineage>
</organism>
<dbReference type="Proteomes" id="UP001231649">
    <property type="component" value="Chromosome 10"/>
</dbReference>
<accession>A0ACC2R0P2</accession>
<reference evidence="1" key="1">
    <citation type="submission" date="2023-03" db="EMBL/GenBank/DDBJ databases">
        <title>Chromosome-level genomes of two armyworms, Mythimna separata and Mythimna loreyi, provide insights into the biosynthesis and reception of sex pheromones.</title>
        <authorList>
            <person name="Zhao H."/>
        </authorList>
    </citation>
    <scope>NUCLEOTIDE SEQUENCE</scope>
    <source>
        <strain evidence="1">BeijingLab</strain>
    </source>
</reference>